<dbReference type="SUPFAM" id="SSF55729">
    <property type="entry name" value="Acyl-CoA N-acyltransferases (Nat)"/>
    <property type="match status" value="1"/>
</dbReference>
<dbReference type="InterPro" id="IPR016181">
    <property type="entry name" value="Acyl_CoA_acyltransferase"/>
</dbReference>
<evidence type="ECO:0000259" key="1">
    <source>
        <dbReference type="PROSITE" id="PS51186"/>
    </source>
</evidence>
<name>A0A285HPN0_9ACTN</name>
<dbReference type="InterPro" id="IPR000182">
    <property type="entry name" value="GNAT_dom"/>
</dbReference>
<dbReference type="OrthoDB" id="9797990at2"/>
<dbReference type="Gene3D" id="3.40.630.30">
    <property type="match status" value="1"/>
</dbReference>
<evidence type="ECO:0000313" key="3">
    <source>
        <dbReference type="Proteomes" id="UP000219612"/>
    </source>
</evidence>
<dbReference type="AlphaFoldDB" id="A0A285HPN0"/>
<reference evidence="3" key="1">
    <citation type="submission" date="2017-09" db="EMBL/GenBank/DDBJ databases">
        <authorList>
            <person name="Varghese N."/>
            <person name="Submissions S."/>
        </authorList>
    </citation>
    <scope>NUCLEOTIDE SEQUENCE [LARGE SCALE GENOMIC DNA]</scope>
    <source>
        <strain evidence="3">CGMCC 4.6857</strain>
    </source>
</reference>
<dbReference type="Proteomes" id="UP000219612">
    <property type="component" value="Unassembled WGS sequence"/>
</dbReference>
<dbReference type="EMBL" id="OBDY01000005">
    <property type="protein sequence ID" value="SNY37710.1"/>
    <property type="molecule type" value="Genomic_DNA"/>
</dbReference>
<proteinExistence type="predicted"/>
<protein>
    <submittedName>
        <fullName evidence="2">Predicted acetyltransferase, GNAT superfamily</fullName>
    </submittedName>
</protein>
<dbReference type="Pfam" id="PF13480">
    <property type="entry name" value="Acetyltransf_6"/>
    <property type="match status" value="1"/>
</dbReference>
<evidence type="ECO:0000313" key="2">
    <source>
        <dbReference type="EMBL" id="SNY37710.1"/>
    </source>
</evidence>
<dbReference type="InterPro" id="IPR038764">
    <property type="entry name" value="GNAT_N_AcTrfase_prd"/>
</dbReference>
<dbReference type="InterPro" id="IPR038740">
    <property type="entry name" value="BioF2-like_GNAT_dom"/>
</dbReference>
<accession>A0A285HPN0</accession>
<sequence>MSDLLTPASAADLAAGAAGVRIRLLTELADLDDVYRLFESIWHSGTAHAPVSREMLRAMSKAGNYVAGAYDGTGMVGACVGFFAAPERHEVHSHVAGVVPSARGRDVGRALKLHQRAWALGHGVTRISWTFDPLVGRNAYFNVMKLGADPAQYLPDFYGPMGDAINGDDDTDRLLLHWDLTAPYVDRAARGERRPGCDVRALRASGAVTALGRTPGNEPIPGSAQGRTVLIAVPDDIEALRKTDPACARRWRVAVREVLAPLIDDGARVRGFNRAGWYVLDRESR</sequence>
<dbReference type="PANTHER" id="PTHR41700">
    <property type="entry name" value="GCN5-RELATED N-ACETYLTRANSFERASE"/>
    <property type="match status" value="1"/>
</dbReference>
<dbReference type="PANTHER" id="PTHR41700:SF1">
    <property type="entry name" value="N-ACETYLTRANSFERASE DOMAIN-CONTAINING PROTEIN"/>
    <property type="match status" value="1"/>
</dbReference>
<keyword evidence="2" id="KW-0808">Transferase</keyword>
<dbReference type="PROSITE" id="PS51186">
    <property type="entry name" value="GNAT"/>
    <property type="match status" value="1"/>
</dbReference>
<keyword evidence="3" id="KW-1185">Reference proteome</keyword>
<dbReference type="GO" id="GO:0016747">
    <property type="term" value="F:acyltransferase activity, transferring groups other than amino-acyl groups"/>
    <property type="evidence" value="ECO:0007669"/>
    <property type="project" value="InterPro"/>
</dbReference>
<dbReference type="RefSeq" id="WP_097320732.1">
    <property type="nucleotide sequence ID" value="NZ_OBDY01000005.1"/>
</dbReference>
<gene>
    <name evidence="2" type="ORF">SAMN05421748_105133</name>
</gene>
<organism evidence="2 3">
    <name type="scientific">Paractinoplanes atraurantiacus</name>
    <dbReference type="NCBI Taxonomy" id="1036182"/>
    <lineage>
        <taxon>Bacteria</taxon>
        <taxon>Bacillati</taxon>
        <taxon>Actinomycetota</taxon>
        <taxon>Actinomycetes</taxon>
        <taxon>Micromonosporales</taxon>
        <taxon>Micromonosporaceae</taxon>
        <taxon>Paractinoplanes</taxon>
    </lineage>
</organism>
<feature type="domain" description="N-acetyltransferase" evidence="1">
    <location>
        <begin position="20"/>
        <end position="166"/>
    </location>
</feature>